<gene>
    <name evidence="5" type="ORF">IWW39_001547</name>
</gene>
<dbReference type="EMBL" id="JANBTX010000027">
    <property type="protein sequence ID" value="KAJ2689309.1"/>
    <property type="molecule type" value="Genomic_DNA"/>
</dbReference>
<evidence type="ECO:0000256" key="1">
    <source>
        <dbReference type="ARBA" id="ARBA00006432"/>
    </source>
</evidence>
<name>A0A9W8GLN5_9FUNG</name>
<comment type="caution">
    <text evidence="5">The sequence shown here is derived from an EMBL/GenBank/DDBJ whole genome shotgun (WGS) entry which is preliminary data.</text>
</comment>
<dbReference type="PANTHER" id="PTHR24096:SF149">
    <property type="entry name" value="AMP-BINDING DOMAIN-CONTAINING PROTEIN-RELATED"/>
    <property type="match status" value="1"/>
</dbReference>
<dbReference type="Pfam" id="PF13193">
    <property type="entry name" value="AMP-binding_C"/>
    <property type="match status" value="1"/>
</dbReference>
<evidence type="ECO:0000259" key="3">
    <source>
        <dbReference type="Pfam" id="PF00501"/>
    </source>
</evidence>
<dbReference type="InterPro" id="IPR042099">
    <property type="entry name" value="ANL_N_sf"/>
</dbReference>
<dbReference type="InterPro" id="IPR045851">
    <property type="entry name" value="AMP-bd_C_sf"/>
</dbReference>
<evidence type="ECO:0000313" key="6">
    <source>
        <dbReference type="Proteomes" id="UP001151516"/>
    </source>
</evidence>
<feature type="domain" description="AMP-dependent synthetase/ligase" evidence="3">
    <location>
        <begin position="47"/>
        <end position="430"/>
    </location>
</feature>
<dbReference type="GO" id="GO:0016405">
    <property type="term" value="F:CoA-ligase activity"/>
    <property type="evidence" value="ECO:0007669"/>
    <property type="project" value="TreeGrafter"/>
</dbReference>
<sequence length="559" mass="59652">MPVNSPIPDVKVPVVDITTLFFEQAQARVDTAIAAGGSLEDEPPLLVDGVTDRSLRFTDIKKQSLAIAQALAERGLCSRPDSQTVVVFSPADISFCCIHYGTLMAAGVYTAFPPELGAVELARRLAEVKAAFVFVAAELVPVLLAACELVELDIDQANIILVSGSHPGYTTLSSICSETDTTPLFEPRVITDADELKDKVAMIIYTSGTTGNSKGVMITHSNLVHMYTMAGGYSARTANDNIASTVSEWPEPRRFLSALPLCFIYGHCVLCYQPLTTGDCVVQLPTFDVATYLETIERYKIERISGTPYILHSVVCCTTKVDEGTVALNDKPTRRFAIGSVKAVGCGGAALPYCRRQRYSEYFGGAPIVTGYGQTESSSTIAGGWWQKPVPGAVGVLYPNSVAKAIDAEGRETTGFGELCVAGPHITKGYVGGQQSPVDADGFLHTGDYAQIDAGGNVFLSCRMADIIYTETGPVSPVDIESVLFEHSSVDDCAVVGEGEKGRASPVAYVVLTLRAPVALTDIEAWLRENMGVPVACREAAAIPKSPAGKVLRHLLQHV</sequence>
<dbReference type="OrthoDB" id="6509636at2759"/>
<evidence type="ECO:0000259" key="4">
    <source>
        <dbReference type="Pfam" id="PF13193"/>
    </source>
</evidence>
<feature type="domain" description="AMP-binding enzyme C-terminal" evidence="4">
    <location>
        <begin position="480"/>
        <end position="550"/>
    </location>
</feature>
<dbReference type="Gene3D" id="3.40.50.12780">
    <property type="entry name" value="N-terminal domain of ligase-like"/>
    <property type="match status" value="1"/>
</dbReference>
<evidence type="ECO:0000313" key="5">
    <source>
        <dbReference type="EMBL" id="KAJ2689309.1"/>
    </source>
</evidence>
<comment type="similarity">
    <text evidence="1">Belongs to the ATP-dependent AMP-binding enzyme family.</text>
</comment>
<dbReference type="Gene3D" id="3.30.300.30">
    <property type="match status" value="1"/>
</dbReference>
<accession>A0A9W8GLN5</accession>
<dbReference type="AlphaFoldDB" id="A0A9W8GLN5"/>
<dbReference type="SUPFAM" id="SSF56801">
    <property type="entry name" value="Acetyl-CoA synthetase-like"/>
    <property type="match status" value="1"/>
</dbReference>
<keyword evidence="2" id="KW-0436">Ligase</keyword>
<dbReference type="InterPro" id="IPR000873">
    <property type="entry name" value="AMP-dep_synth/lig_dom"/>
</dbReference>
<dbReference type="InterPro" id="IPR025110">
    <property type="entry name" value="AMP-bd_C"/>
</dbReference>
<evidence type="ECO:0000256" key="2">
    <source>
        <dbReference type="ARBA" id="ARBA00022598"/>
    </source>
</evidence>
<keyword evidence="6" id="KW-1185">Reference proteome</keyword>
<dbReference type="Pfam" id="PF00501">
    <property type="entry name" value="AMP-binding"/>
    <property type="match status" value="1"/>
</dbReference>
<dbReference type="PANTHER" id="PTHR24096">
    <property type="entry name" value="LONG-CHAIN-FATTY-ACID--COA LIGASE"/>
    <property type="match status" value="1"/>
</dbReference>
<dbReference type="PROSITE" id="PS00455">
    <property type="entry name" value="AMP_BINDING"/>
    <property type="match status" value="1"/>
</dbReference>
<protein>
    <submittedName>
        <fullName evidence="5">Uncharacterized protein</fullName>
    </submittedName>
</protein>
<dbReference type="Proteomes" id="UP001151516">
    <property type="component" value="Unassembled WGS sequence"/>
</dbReference>
<dbReference type="InterPro" id="IPR020845">
    <property type="entry name" value="AMP-binding_CS"/>
</dbReference>
<proteinExistence type="inferred from homology"/>
<organism evidence="5 6">
    <name type="scientific">Coemansia spiralis</name>
    <dbReference type="NCBI Taxonomy" id="417178"/>
    <lineage>
        <taxon>Eukaryota</taxon>
        <taxon>Fungi</taxon>
        <taxon>Fungi incertae sedis</taxon>
        <taxon>Zoopagomycota</taxon>
        <taxon>Kickxellomycotina</taxon>
        <taxon>Kickxellomycetes</taxon>
        <taxon>Kickxellales</taxon>
        <taxon>Kickxellaceae</taxon>
        <taxon>Coemansia</taxon>
    </lineage>
</organism>
<reference evidence="5" key="1">
    <citation type="submission" date="2022-07" db="EMBL/GenBank/DDBJ databases">
        <title>Phylogenomic reconstructions and comparative analyses of Kickxellomycotina fungi.</title>
        <authorList>
            <person name="Reynolds N.K."/>
            <person name="Stajich J.E."/>
            <person name="Barry K."/>
            <person name="Grigoriev I.V."/>
            <person name="Crous P."/>
            <person name="Smith M.E."/>
        </authorList>
    </citation>
    <scope>NUCLEOTIDE SEQUENCE</scope>
    <source>
        <strain evidence="5">CBS 109367</strain>
    </source>
</reference>